<comment type="subcellular location">
    <subcellularLocation>
        <location evidence="6">Cytoplasm</location>
    </subcellularLocation>
</comment>
<dbReference type="GO" id="GO:0005829">
    <property type="term" value="C:cytosol"/>
    <property type="evidence" value="ECO:0007669"/>
    <property type="project" value="TreeGrafter"/>
</dbReference>
<keyword evidence="2 6" id="KW-0819">tRNA processing</keyword>
<evidence type="ECO:0000256" key="6">
    <source>
        <dbReference type="HAMAP-Rule" id="MF_00379"/>
    </source>
</evidence>
<dbReference type="InterPro" id="IPR027368">
    <property type="entry name" value="MnmE_dom2"/>
</dbReference>
<comment type="caution">
    <text evidence="6">Lacks conserved residue(s) required for the propagation of feature annotation.</text>
</comment>
<dbReference type="GO" id="GO:0046872">
    <property type="term" value="F:metal ion binding"/>
    <property type="evidence" value="ECO:0007669"/>
    <property type="project" value="UniProtKB-KW"/>
</dbReference>
<dbReference type="Gene3D" id="3.30.1360.120">
    <property type="entry name" value="Probable tRNA modification gtpase trme, domain 1"/>
    <property type="match status" value="1"/>
</dbReference>
<dbReference type="InterPro" id="IPR025867">
    <property type="entry name" value="MnmE_helical"/>
</dbReference>
<dbReference type="InterPro" id="IPR027266">
    <property type="entry name" value="TrmE/GcvT-like"/>
</dbReference>
<dbReference type="HAMAP" id="MF_00379">
    <property type="entry name" value="GTPase_MnmE"/>
    <property type="match status" value="1"/>
</dbReference>
<comment type="subunit">
    <text evidence="6">Homodimer. Heterotetramer of two MnmE and two MnmG subunits.</text>
</comment>
<evidence type="ECO:0000256" key="1">
    <source>
        <dbReference type="ARBA" id="ARBA00011043"/>
    </source>
</evidence>
<dbReference type="EMBL" id="NIDE01000004">
    <property type="protein sequence ID" value="OWK43496.1"/>
    <property type="molecule type" value="Genomic_DNA"/>
</dbReference>
<dbReference type="PANTHER" id="PTHR42714">
    <property type="entry name" value="TRNA MODIFICATION GTPASE GTPBP3"/>
    <property type="match status" value="1"/>
</dbReference>
<dbReference type="GO" id="GO:0030488">
    <property type="term" value="P:tRNA methylation"/>
    <property type="evidence" value="ECO:0007669"/>
    <property type="project" value="TreeGrafter"/>
</dbReference>
<keyword evidence="5 6" id="KW-0342">GTP-binding</keyword>
<keyword evidence="3 6" id="KW-0547">Nucleotide-binding</keyword>
<dbReference type="SUPFAM" id="SSF116878">
    <property type="entry name" value="TrmE connector domain"/>
    <property type="match status" value="1"/>
</dbReference>
<dbReference type="GO" id="GO:0003924">
    <property type="term" value="F:GTPase activity"/>
    <property type="evidence" value="ECO:0007669"/>
    <property type="project" value="UniProtKB-UniRule"/>
</dbReference>
<dbReference type="InterPro" id="IPR027417">
    <property type="entry name" value="P-loop_NTPase"/>
</dbReference>
<dbReference type="Gene3D" id="3.40.50.300">
    <property type="entry name" value="P-loop containing nucleotide triphosphate hydrolases"/>
    <property type="match status" value="1"/>
</dbReference>
<dbReference type="GO" id="GO:0005525">
    <property type="term" value="F:GTP binding"/>
    <property type="evidence" value="ECO:0007669"/>
    <property type="project" value="UniProtKB-UniRule"/>
</dbReference>
<evidence type="ECO:0000256" key="3">
    <source>
        <dbReference type="ARBA" id="ARBA00022741"/>
    </source>
</evidence>
<feature type="domain" description="MnmE helical" evidence="9">
    <location>
        <begin position="131"/>
        <end position="444"/>
    </location>
</feature>
<feature type="binding site" evidence="6">
    <location>
        <begin position="234"/>
        <end position="239"/>
    </location>
    <ligand>
        <name>GTP</name>
        <dbReference type="ChEBI" id="CHEBI:37565"/>
    </ligand>
</feature>
<dbReference type="EC" id="3.6.-.-" evidence="6"/>
<feature type="binding site" evidence="6">
    <location>
        <position position="25"/>
    </location>
    <ligand>
        <name>(6S)-5-formyl-5,6,7,8-tetrahydrofolate</name>
        <dbReference type="ChEBI" id="CHEBI:57457"/>
    </ligand>
</feature>
<comment type="similarity">
    <text evidence="1 6">Belongs to the TRAFAC class TrmE-Era-EngA-EngB-Septin-like GTPase superfamily. TrmE GTPase family.</text>
</comment>
<feature type="binding site" evidence="6">
    <location>
        <begin position="278"/>
        <end position="281"/>
    </location>
    <ligand>
        <name>GTP</name>
        <dbReference type="ChEBI" id="CHEBI:37565"/>
    </ligand>
</feature>
<keyword evidence="11" id="KW-1185">Reference proteome</keyword>
<proteinExistence type="inferred from homology"/>
<gene>
    <name evidence="6" type="primary">mnmE</name>
    <name evidence="6" type="synonym">trmE</name>
    <name evidence="10" type="ORF">FRUB_03095</name>
</gene>
<dbReference type="InterPro" id="IPR018948">
    <property type="entry name" value="GTP-bd_TrmE_N"/>
</dbReference>
<evidence type="ECO:0000259" key="7">
    <source>
        <dbReference type="Pfam" id="PF01926"/>
    </source>
</evidence>
<dbReference type="Pfam" id="PF12631">
    <property type="entry name" value="MnmE_helical"/>
    <property type="match status" value="1"/>
</dbReference>
<dbReference type="GO" id="GO:0002098">
    <property type="term" value="P:tRNA wobble uridine modification"/>
    <property type="evidence" value="ECO:0007669"/>
    <property type="project" value="TreeGrafter"/>
</dbReference>
<name>A0A225E0I0_9BACT</name>
<dbReference type="Proteomes" id="UP000214646">
    <property type="component" value="Unassembled WGS sequence"/>
</dbReference>
<keyword evidence="6" id="KW-0963">Cytoplasm</keyword>
<feature type="binding site" evidence="6">
    <location>
        <position position="238"/>
    </location>
    <ligand>
        <name>Mg(2+)</name>
        <dbReference type="ChEBI" id="CHEBI:18420"/>
    </ligand>
</feature>
<feature type="binding site" evidence="6">
    <location>
        <position position="447"/>
    </location>
    <ligand>
        <name>(6S)-5-formyl-5,6,7,8-tetrahydrofolate</name>
        <dbReference type="ChEBI" id="CHEBI:57457"/>
    </ligand>
</feature>
<feature type="domain" description="GTP-binding protein TrmE N-terminal" evidence="8">
    <location>
        <begin position="8"/>
        <end position="128"/>
    </location>
</feature>
<keyword evidence="6" id="KW-0460">Magnesium</keyword>
<comment type="caution">
    <text evidence="10">The sequence shown here is derived from an EMBL/GenBank/DDBJ whole genome shotgun (WGS) entry which is preliminary data.</text>
</comment>
<evidence type="ECO:0000313" key="10">
    <source>
        <dbReference type="EMBL" id="OWK43496.1"/>
    </source>
</evidence>
<evidence type="ECO:0000256" key="5">
    <source>
        <dbReference type="ARBA" id="ARBA00023134"/>
    </source>
</evidence>
<feature type="binding site" evidence="6">
    <location>
        <position position="259"/>
    </location>
    <ligand>
        <name>Mg(2+)</name>
        <dbReference type="ChEBI" id="CHEBI:18420"/>
    </ligand>
</feature>
<organism evidence="10 11">
    <name type="scientific">Fimbriiglobus ruber</name>
    <dbReference type="NCBI Taxonomy" id="1908690"/>
    <lineage>
        <taxon>Bacteria</taxon>
        <taxon>Pseudomonadati</taxon>
        <taxon>Planctomycetota</taxon>
        <taxon>Planctomycetia</taxon>
        <taxon>Gemmatales</taxon>
        <taxon>Gemmataceae</taxon>
        <taxon>Fimbriiglobus</taxon>
    </lineage>
</organism>
<comment type="function">
    <text evidence="6">Exhibits a very high intrinsic GTPase hydrolysis rate. Involved in the addition of a carboxymethylaminomethyl (cmnm) group at the wobble position (U34) of certain tRNAs, forming tRNA-cmnm(5)s(2)U34.</text>
</comment>
<keyword evidence="6" id="KW-0479">Metal-binding</keyword>
<keyword evidence="6" id="KW-0378">Hydrolase</keyword>
<evidence type="ECO:0000256" key="2">
    <source>
        <dbReference type="ARBA" id="ARBA00022694"/>
    </source>
</evidence>
<dbReference type="InterPro" id="IPR005225">
    <property type="entry name" value="Small_GTP-bd"/>
</dbReference>
<dbReference type="AlphaFoldDB" id="A0A225E0I0"/>
<dbReference type="OrthoDB" id="9805918at2"/>
<dbReference type="InterPro" id="IPR006073">
    <property type="entry name" value="GTP-bd"/>
</dbReference>
<sequence>MTHHPDDTIAALSSAPGPGVRAIVRVTGPNARAVIDHVFRPILPTGGEGLPGKTFRPGTILLSGVPAPLPADLYFWHAPRTYTGQNLAELHTLSSPPLVERLVADLISAGARAAQPGEFTLRAFLAGKKDLPQAEAVLAVIESGTDVDLKKALAQLAGGVTRPLQQLRDDLLNLLADVEAGLDFVDEDIEFVSKGDQLRRVGAGIAHLTNLRRQLDDRTVSGRTIRVAIVGNPNAGKSSLFNALAGAPAALVGPVAGTTRDYLTRTIDLGGVAVELIDTAGWQHATDTIEEQAQRLGREQTGRADVVLWCVPGGESFTTADGTTLAATAAVVVRVATKCDIAPPAPGAIVSSVVSPDGTVAVRAALAETVLALTRPPLAPSQSRCRGHVEAATAALRRAHEHAREDDPQELLALALREALEQIGEMAGAVYTNDLLDRIFSRFCIGK</sequence>
<dbReference type="SUPFAM" id="SSF103025">
    <property type="entry name" value="Folate-binding domain"/>
    <property type="match status" value="1"/>
</dbReference>
<feature type="binding site" evidence="6">
    <location>
        <position position="128"/>
    </location>
    <ligand>
        <name>(6S)-5-formyl-5,6,7,8-tetrahydrofolate</name>
        <dbReference type="ChEBI" id="CHEBI:57457"/>
    </ligand>
</feature>
<comment type="cofactor">
    <cofactor evidence="6">
        <name>K(+)</name>
        <dbReference type="ChEBI" id="CHEBI:29103"/>
    </cofactor>
    <text evidence="6">Binds 1 potassium ion per subunit.</text>
</comment>
<dbReference type="InterPro" id="IPR004520">
    <property type="entry name" value="GTPase_MnmE"/>
</dbReference>
<dbReference type="RefSeq" id="WP_088254326.1">
    <property type="nucleotide sequence ID" value="NZ_NIDE01000004.1"/>
</dbReference>
<evidence type="ECO:0000259" key="9">
    <source>
        <dbReference type="Pfam" id="PF12631"/>
    </source>
</evidence>
<evidence type="ECO:0000313" key="11">
    <source>
        <dbReference type="Proteomes" id="UP000214646"/>
    </source>
</evidence>
<dbReference type="Gene3D" id="1.20.120.430">
    <property type="entry name" value="tRNA modification GTPase MnmE domain 2"/>
    <property type="match status" value="1"/>
</dbReference>
<keyword evidence="4 6" id="KW-0630">Potassium</keyword>
<dbReference type="NCBIfam" id="TIGR00231">
    <property type="entry name" value="small_GTP"/>
    <property type="match status" value="1"/>
</dbReference>
<feature type="binding site" evidence="6">
    <location>
        <position position="89"/>
    </location>
    <ligand>
        <name>(6S)-5-formyl-5,6,7,8-tetrahydrofolate</name>
        <dbReference type="ChEBI" id="CHEBI:57457"/>
    </ligand>
</feature>
<feature type="domain" description="G" evidence="7">
    <location>
        <begin position="226"/>
        <end position="321"/>
    </location>
</feature>
<dbReference type="Pfam" id="PF01926">
    <property type="entry name" value="MMR_HSR1"/>
    <property type="match status" value="1"/>
</dbReference>
<reference evidence="11" key="1">
    <citation type="submission" date="2017-06" db="EMBL/GenBank/DDBJ databases">
        <title>Genome analysis of Fimbriiglobus ruber SP5, the first member of the order Planctomycetales with confirmed chitinolytic capability.</title>
        <authorList>
            <person name="Ravin N.V."/>
            <person name="Rakitin A.L."/>
            <person name="Ivanova A.A."/>
            <person name="Beletsky A.V."/>
            <person name="Kulichevskaya I.S."/>
            <person name="Mardanov A.V."/>
            <person name="Dedysh S.N."/>
        </authorList>
    </citation>
    <scope>NUCLEOTIDE SEQUENCE [LARGE SCALE GENOMIC DNA]</scope>
    <source>
        <strain evidence="11">SP5</strain>
    </source>
</reference>
<dbReference type="Pfam" id="PF10396">
    <property type="entry name" value="TrmE_N"/>
    <property type="match status" value="1"/>
</dbReference>
<dbReference type="SUPFAM" id="SSF52540">
    <property type="entry name" value="P-loop containing nucleoside triphosphate hydrolases"/>
    <property type="match status" value="1"/>
</dbReference>
<dbReference type="CDD" id="cd14858">
    <property type="entry name" value="TrmE_N"/>
    <property type="match status" value="1"/>
</dbReference>
<evidence type="ECO:0000256" key="4">
    <source>
        <dbReference type="ARBA" id="ARBA00022958"/>
    </source>
</evidence>
<evidence type="ECO:0000259" key="8">
    <source>
        <dbReference type="Pfam" id="PF10396"/>
    </source>
</evidence>
<protein>
    <recommendedName>
        <fullName evidence="6">tRNA modification GTPase MnmE</fullName>
        <ecNumber evidence="6">3.6.-.-</ecNumber>
    </recommendedName>
</protein>
<dbReference type="PANTHER" id="PTHR42714:SF2">
    <property type="entry name" value="TRNA MODIFICATION GTPASE GTPBP3, MITOCHONDRIAL"/>
    <property type="match status" value="1"/>
</dbReference>
<accession>A0A225E0I0</accession>